<proteinExistence type="predicted"/>
<name>A0A2Z5JG93_STRAR</name>
<gene>
    <name evidence="1" type="ORF">C5746_22885</name>
</gene>
<organism evidence="1 2">
    <name type="scientific">Streptomyces atratus</name>
    <dbReference type="NCBI Taxonomy" id="1893"/>
    <lineage>
        <taxon>Bacteria</taxon>
        <taxon>Bacillati</taxon>
        <taxon>Actinomycetota</taxon>
        <taxon>Actinomycetes</taxon>
        <taxon>Kitasatosporales</taxon>
        <taxon>Streptomycetaceae</taxon>
        <taxon>Streptomyces</taxon>
    </lineage>
</organism>
<accession>A0A2Z5JG93</accession>
<evidence type="ECO:0000313" key="2">
    <source>
        <dbReference type="Proteomes" id="UP000252698"/>
    </source>
</evidence>
<evidence type="ECO:0000313" key="1">
    <source>
        <dbReference type="EMBL" id="AXE79289.1"/>
    </source>
</evidence>
<protein>
    <submittedName>
        <fullName evidence="1">Uncharacterized protein</fullName>
    </submittedName>
</protein>
<dbReference type="Proteomes" id="UP000252698">
    <property type="component" value="Chromosome"/>
</dbReference>
<reference evidence="1 2" key="1">
    <citation type="journal article" date="2018" name="Front. Microbiol.">
        <title>Genome Sequencing of Streptomyces atratus SCSIOZH16 and Activation Production of Nocardamine via Metabolic Engineering.</title>
        <authorList>
            <person name="Li Y."/>
            <person name="Zhang C."/>
            <person name="Liu C."/>
            <person name="Ju J."/>
            <person name="Ma J."/>
        </authorList>
    </citation>
    <scope>NUCLEOTIDE SEQUENCE [LARGE SCALE GENOMIC DNA]</scope>
    <source>
        <strain evidence="1 2">SCSIO_ZH16</strain>
    </source>
</reference>
<sequence length="63" mass="6804">MDLPGLALPLTGEMQTEGMRRAPAFRCRVPVWSLDAAAWTTKVFVEALRVTGTAEPVMITVSG</sequence>
<dbReference type="EMBL" id="CP027306">
    <property type="protein sequence ID" value="AXE79289.1"/>
    <property type="molecule type" value="Genomic_DNA"/>
</dbReference>
<dbReference type="AlphaFoldDB" id="A0A2Z5JG93"/>
<dbReference type="KEGG" id="sata:C5746_22885"/>
<dbReference type="GeneID" id="95521272"/>
<dbReference type="RefSeq" id="WP_114245824.1">
    <property type="nucleotide sequence ID" value="NZ_CP027306.1"/>
</dbReference>